<evidence type="ECO:0008006" key="6">
    <source>
        <dbReference type="Google" id="ProtNLM"/>
    </source>
</evidence>
<dbReference type="PROSITE" id="PS50966">
    <property type="entry name" value="ZF_SWIM"/>
    <property type="match status" value="1"/>
</dbReference>
<dbReference type="PANTHER" id="PTHR47526:SF3">
    <property type="entry name" value="PHD-TYPE DOMAIN-CONTAINING PROTEIN"/>
    <property type="match status" value="1"/>
</dbReference>
<reference evidence="4 5" key="1">
    <citation type="submission" date="2020-06" db="EMBL/GenBank/DDBJ databases">
        <authorList>
            <person name="Li R."/>
            <person name="Bekaert M."/>
        </authorList>
    </citation>
    <scope>NUCLEOTIDE SEQUENCE [LARGE SCALE GENOMIC DNA]</scope>
    <source>
        <strain evidence="5">wild</strain>
    </source>
</reference>
<name>A0A6J8B3A7_MYTCO</name>
<dbReference type="OrthoDB" id="5918941at2759"/>
<accession>A0A6J8B3A7</accession>
<dbReference type="PROSITE" id="PS50800">
    <property type="entry name" value="SAP"/>
    <property type="match status" value="1"/>
</dbReference>
<dbReference type="InterPro" id="IPR011335">
    <property type="entry name" value="Restrct_endonuc-II-like"/>
</dbReference>
<evidence type="ECO:0000313" key="4">
    <source>
        <dbReference type="EMBL" id="CAC5377614.1"/>
    </source>
</evidence>
<keyword evidence="1" id="KW-0479">Metal-binding</keyword>
<dbReference type="Gene3D" id="3.90.320.10">
    <property type="match status" value="1"/>
</dbReference>
<dbReference type="SUPFAM" id="SSF68906">
    <property type="entry name" value="SAP domain"/>
    <property type="match status" value="1"/>
</dbReference>
<keyword evidence="1" id="KW-0863">Zinc-finger</keyword>
<organism evidence="4 5">
    <name type="scientific">Mytilus coruscus</name>
    <name type="common">Sea mussel</name>
    <dbReference type="NCBI Taxonomy" id="42192"/>
    <lineage>
        <taxon>Eukaryota</taxon>
        <taxon>Metazoa</taxon>
        <taxon>Spiralia</taxon>
        <taxon>Lophotrochozoa</taxon>
        <taxon>Mollusca</taxon>
        <taxon>Bivalvia</taxon>
        <taxon>Autobranchia</taxon>
        <taxon>Pteriomorphia</taxon>
        <taxon>Mytilida</taxon>
        <taxon>Mytiloidea</taxon>
        <taxon>Mytilidae</taxon>
        <taxon>Mytilinae</taxon>
        <taxon>Mytilus</taxon>
    </lineage>
</organism>
<dbReference type="InterPro" id="IPR007527">
    <property type="entry name" value="Znf_SWIM"/>
</dbReference>
<evidence type="ECO:0000256" key="1">
    <source>
        <dbReference type="PROSITE-ProRule" id="PRU00325"/>
    </source>
</evidence>
<dbReference type="SUPFAM" id="SSF52980">
    <property type="entry name" value="Restriction endonuclease-like"/>
    <property type="match status" value="1"/>
</dbReference>
<proteinExistence type="predicted"/>
<feature type="domain" description="SWIM-type" evidence="3">
    <location>
        <begin position="192"/>
        <end position="229"/>
    </location>
</feature>
<keyword evidence="5" id="KW-1185">Reference proteome</keyword>
<dbReference type="Gene3D" id="1.10.720.30">
    <property type="entry name" value="SAP domain"/>
    <property type="match status" value="1"/>
</dbReference>
<evidence type="ECO:0000313" key="5">
    <source>
        <dbReference type="Proteomes" id="UP000507470"/>
    </source>
</evidence>
<gene>
    <name evidence="4" type="ORF">MCOR_13911</name>
</gene>
<protein>
    <recommendedName>
        <fullName evidence="6">SWIM-type domain-containing protein</fullName>
    </recommendedName>
</protein>
<sequence length="461" mass="51828">MASTQSYQKVTLTSDDVPGAKINLDDLNNYGNVQLKRWLECRGLKTGGNKSDLVQRCKDAVKAGKSEEIDIAIDGGKWCDVKAAKTKKDPSLSLQLLIPPVLGWKPFPSRQIPANFNYGHIYHYLLESVVMEGENGQTEDTHLGHLTSKPLTKGQQYAKSGSVSNIMDNERNHHYFVKAKVAASMRNEERIVQVTLSCLNGAVRDASCTCPGSALGRCNHVAAVLLTVDKHCKEFGHDQLACTSKQCEWGKGQKTKKNPGKITDASYTSYKPKHLKLTEFDPRPTDLRKANDVNMNSFSNNLKYDCVSTGKTSMWHTLIKYTYADYEISPEHRGILKSQAWDFFNNIKQECCLSEKDVFMIPNTESQSESIEWKASRWFRITASTAKRANTLGNLLKSPLTDASLRKFQAYISSTVWNISSFMYTSPDMLYGIENEDKARDDYCKLMATKVPDFKVEKTGF</sequence>
<dbReference type="Proteomes" id="UP000507470">
    <property type="component" value="Unassembled WGS sequence"/>
</dbReference>
<evidence type="ECO:0000259" key="2">
    <source>
        <dbReference type="PROSITE" id="PS50800"/>
    </source>
</evidence>
<dbReference type="AlphaFoldDB" id="A0A6J8B3A7"/>
<dbReference type="EMBL" id="CACVKT020002381">
    <property type="protein sequence ID" value="CAC5377614.1"/>
    <property type="molecule type" value="Genomic_DNA"/>
</dbReference>
<dbReference type="GO" id="GO:0006281">
    <property type="term" value="P:DNA repair"/>
    <property type="evidence" value="ECO:0007669"/>
    <property type="project" value="UniProtKB-ARBA"/>
</dbReference>
<dbReference type="PANTHER" id="PTHR47526">
    <property type="entry name" value="ATP-DEPENDENT DNA HELICASE"/>
    <property type="match status" value="1"/>
</dbReference>
<feature type="domain" description="SAP" evidence="2">
    <location>
        <begin position="27"/>
        <end position="61"/>
    </location>
</feature>
<evidence type="ECO:0000259" key="3">
    <source>
        <dbReference type="PROSITE" id="PS50966"/>
    </source>
</evidence>
<dbReference type="InterPro" id="IPR003034">
    <property type="entry name" value="SAP_dom"/>
</dbReference>
<dbReference type="GO" id="GO:0008270">
    <property type="term" value="F:zinc ion binding"/>
    <property type="evidence" value="ECO:0007669"/>
    <property type="project" value="UniProtKB-KW"/>
</dbReference>
<keyword evidence="1" id="KW-0862">Zinc</keyword>
<dbReference type="InterPro" id="IPR011604">
    <property type="entry name" value="PDDEXK-like_dom_sf"/>
</dbReference>
<dbReference type="InterPro" id="IPR036361">
    <property type="entry name" value="SAP_dom_sf"/>
</dbReference>
<dbReference type="Pfam" id="PF02037">
    <property type="entry name" value="SAP"/>
    <property type="match status" value="1"/>
</dbReference>